<evidence type="ECO:0000256" key="4">
    <source>
        <dbReference type="ARBA" id="ARBA00023089"/>
    </source>
</evidence>
<feature type="compositionally biased region" description="Low complexity" evidence="6">
    <location>
        <begin position="412"/>
        <end position="423"/>
    </location>
</feature>
<keyword evidence="2 5" id="KW-0217">Developmental protein</keyword>
<comment type="caution">
    <text evidence="7">The sequence shown here is derived from an EMBL/GenBank/DDBJ whole genome shotgun (WGS) entry which is preliminary data.</text>
</comment>
<dbReference type="EMBL" id="RXIC02000495">
    <property type="protein sequence ID" value="KAB1199109.1"/>
    <property type="molecule type" value="Genomic_DNA"/>
</dbReference>
<evidence type="ECO:0000256" key="5">
    <source>
        <dbReference type="RuleBase" id="RU364012"/>
    </source>
</evidence>
<evidence type="ECO:0000256" key="3">
    <source>
        <dbReference type="ARBA" id="ARBA00022782"/>
    </source>
</evidence>
<sequence>MATLESISAALNLIDGKKENLKKAFDELQSNSSFLSSSFVSWSDLDAHFTSLQDSLTHRFHLLESLESGERTQPHPAESTRSKPAADPSSSQTQGTQTKPVALPSSSSPQTQMTQVPVDPQPDSVTPPRPELRALCERMDGKGLRMFIMKRPKERNTIWAELPGAMLFAADPAAMVLDAMDGFYSANSVKSEFKGDEELIRLRRSCVLLLETVMGIKANVSVGVKERAKALAVQWKDKTSPNEAHMFEVLGLLHLVAVYGLRSEFNVDELVDYFVTIAQFRQAVELCRVIGLGHKVVDLIQKLISKGKQLLAIKFVFEFMLTEKFPPVPLLKAYLKDVKNLAKKVRKDGNESRMALNEATAKEVSAMKSVVKIIESHNLDSEYPRVNLEKRIEALEKLVANRKRSGAAPTAKPHQLQRQQQQPKKQKKHLQLKKEQQQQNRSKCPRTVAPVDQAAVPIAAGASSIPHYQQSHLELAGLLSDCPAPYVSSSAVPYGMVGQSPTIASYTGSSAGQYGLPRVPVGFAGNPSPASSQLYSAETYLPSGYYDRLTAYGRYGVPSEYHPSYYPQ</sequence>
<dbReference type="AlphaFoldDB" id="A0A6A1UFH6"/>
<evidence type="ECO:0000256" key="1">
    <source>
        <dbReference type="ARBA" id="ARBA00008956"/>
    </source>
</evidence>
<feature type="compositionally biased region" description="Basic and acidic residues" evidence="6">
    <location>
        <begin position="66"/>
        <end position="81"/>
    </location>
</feature>
<feature type="region of interest" description="Disordered" evidence="6">
    <location>
        <begin position="403"/>
        <end position="448"/>
    </location>
</feature>
<name>A0A6A1UFH6_9ROSI</name>
<gene>
    <name evidence="7" type="ORF">CJ030_MR0G027277</name>
</gene>
<feature type="region of interest" description="Disordered" evidence="6">
    <location>
        <begin position="66"/>
        <end position="130"/>
    </location>
</feature>
<dbReference type="GO" id="GO:0009908">
    <property type="term" value="P:flower development"/>
    <property type="evidence" value="ECO:0007669"/>
    <property type="project" value="UniProtKB-KW"/>
</dbReference>
<reference evidence="7 8" key="1">
    <citation type="journal article" date="2019" name="Plant Biotechnol. J.">
        <title>The red bayberry genome and genetic basis of sex determination.</title>
        <authorList>
            <person name="Jia H.M."/>
            <person name="Jia H.J."/>
            <person name="Cai Q.L."/>
            <person name="Wang Y."/>
            <person name="Zhao H.B."/>
            <person name="Yang W.F."/>
            <person name="Wang G.Y."/>
            <person name="Li Y.H."/>
            <person name="Zhan D.L."/>
            <person name="Shen Y.T."/>
            <person name="Niu Q.F."/>
            <person name="Chang L."/>
            <person name="Qiu J."/>
            <person name="Zhao L."/>
            <person name="Xie H.B."/>
            <person name="Fu W.Y."/>
            <person name="Jin J."/>
            <person name="Li X.W."/>
            <person name="Jiao Y."/>
            <person name="Zhou C.C."/>
            <person name="Tu T."/>
            <person name="Chai C.Y."/>
            <person name="Gao J.L."/>
            <person name="Fan L.J."/>
            <person name="van de Weg E."/>
            <person name="Wang J.Y."/>
            <person name="Gao Z.S."/>
        </authorList>
    </citation>
    <scope>NUCLEOTIDE SEQUENCE [LARGE SCALE GENOMIC DNA]</scope>
    <source>
        <tissue evidence="7">Leaves</tissue>
    </source>
</reference>
<dbReference type="InterPro" id="IPR012474">
    <property type="entry name" value="Frigida"/>
</dbReference>
<evidence type="ECO:0000313" key="8">
    <source>
        <dbReference type="Proteomes" id="UP000516437"/>
    </source>
</evidence>
<proteinExistence type="inferred from homology"/>
<evidence type="ECO:0000256" key="6">
    <source>
        <dbReference type="SAM" id="MobiDB-lite"/>
    </source>
</evidence>
<dbReference type="Pfam" id="PF07899">
    <property type="entry name" value="Frigida"/>
    <property type="match status" value="1"/>
</dbReference>
<dbReference type="PANTHER" id="PTHR31791:SF47">
    <property type="entry name" value="INACTIVE FRIGIDA-LIKE PROTEIN 2"/>
    <property type="match status" value="1"/>
</dbReference>
<dbReference type="GO" id="GO:0030154">
    <property type="term" value="P:cell differentiation"/>
    <property type="evidence" value="ECO:0007669"/>
    <property type="project" value="UniProtKB-KW"/>
</dbReference>
<dbReference type="PANTHER" id="PTHR31791">
    <property type="entry name" value="FRIGIDA-LIKE PROTEIN 3-RELATED"/>
    <property type="match status" value="1"/>
</dbReference>
<keyword evidence="8" id="KW-1185">Reference proteome</keyword>
<dbReference type="Proteomes" id="UP000516437">
    <property type="component" value="Unassembled WGS sequence"/>
</dbReference>
<evidence type="ECO:0000313" key="7">
    <source>
        <dbReference type="EMBL" id="KAB1199109.1"/>
    </source>
</evidence>
<keyword evidence="3 5" id="KW-0221">Differentiation</keyword>
<organism evidence="7 8">
    <name type="scientific">Morella rubra</name>
    <name type="common">Chinese bayberry</name>
    <dbReference type="NCBI Taxonomy" id="262757"/>
    <lineage>
        <taxon>Eukaryota</taxon>
        <taxon>Viridiplantae</taxon>
        <taxon>Streptophyta</taxon>
        <taxon>Embryophyta</taxon>
        <taxon>Tracheophyta</taxon>
        <taxon>Spermatophyta</taxon>
        <taxon>Magnoliopsida</taxon>
        <taxon>eudicotyledons</taxon>
        <taxon>Gunneridae</taxon>
        <taxon>Pentapetalae</taxon>
        <taxon>rosids</taxon>
        <taxon>fabids</taxon>
        <taxon>Fagales</taxon>
        <taxon>Myricaceae</taxon>
        <taxon>Morella</taxon>
    </lineage>
</organism>
<accession>A0A6A1UFH6</accession>
<protein>
    <recommendedName>
        <fullName evidence="5">FRIGIDA-like protein</fullName>
    </recommendedName>
</protein>
<comment type="similarity">
    <text evidence="1 5">Belongs to the Frigida family.</text>
</comment>
<evidence type="ECO:0000256" key="2">
    <source>
        <dbReference type="ARBA" id="ARBA00022473"/>
    </source>
</evidence>
<dbReference type="OrthoDB" id="1166059at2759"/>
<feature type="compositionally biased region" description="Polar residues" evidence="6">
    <location>
        <begin position="88"/>
        <end position="99"/>
    </location>
</feature>
<keyword evidence="4 5" id="KW-0287">Flowering</keyword>